<name>A0A800NEA8_CYTFI</name>
<dbReference type="AlphaFoldDB" id="A0A800NEA8"/>
<dbReference type="RefSeq" id="WP_159344432.1">
    <property type="nucleotide sequence ID" value="NZ_JARMFO010000009.1"/>
</dbReference>
<evidence type="ECO:0000256" key="1">
    <source>
        <dbReference type="SAM" id="Phobius"/>
    </source>
</evidence>
<dbReference type="Proteomes" id="UP000465778">
    <property type="component" value="Unassembled WGS sequence"/>
</dbReference>
<dbReference type="Pfam" id="PF12679">
    <property type="entry name" value="ABC2_membrane_2"/>
    <property type="match status" value="1"/>
</dbReference>
<feature type="transmembrane region" description="Helical" evidence="1">
    <location>
        <begin position="82"/>
        <end position="107"/>
    </location>
</feature>
<gene>
    <name evidence="2" type="ORF">KIS1582_1050</name>
</gene>
<feature type="transmembrane region" description="Helical" evidence="1">
    <location>
        <begin position="6"/>
        <end position="24"/>
    </location>
</feature>
<feature type="transmembrane region" description="Helical" evidence="1">
    <location>
        <begin position="45"/>
        <end position="70"/>
    </location>
</feature>
<dbReference type="EMBL" id="VDEM01000006">
    <property type="protein sequence ID" value="KAF0825263.1"/>
    <property type="molecule type" value="Genomic_DNA"/>
</dbReference>
<dbReference type="GO" id="GO:0005886">
    <property type="term" value="C:plasma membrane"/>
    <property type="evidence" value="ECO:0007669"/>
    <property type="project" value="UniProtKB-SubCell"/>
</dbReference>
<protein>
    <submittedName>
        <fullName evidence="2">Nitrous oxide reductase maturation transmembrane protein NosY</fullName>
    </submittedName>
</protein>
<dbReference type="OrthoDB" id="2680264at2"/>
<evidence type="ECO:0000313" key="3">
    <source>
        <dbReference type="Proteomes" id="UP000465778"/>
    </source>
</evidence>
<evidence type="ECO:0000313" key="2">
    <source>
        <dbReference type="EMBL" id="KAF0825263.1"/>
    </source>
</evidence>
<keyword evidence="1" id="KW-1133">Transmembrane helix</keyword>
<accession>A0A800NEA8</accession>
<proteinExistence type="predicted"/>
<keyword evidence="1 2" id="KW-0812">Transmembrane</keyword>
<reference evidence="2 3" key="1">
    <citation type="journal article" date="2020" name="G3 (Bethesda)">
        <title>Whole Genome Sequencing and Comparative Genomics of Two Nematicidal Bacillus Strains Reveals a Wide Range of Possible Virulence Factors.</title>
        <authorList>
            <person name="Susic N."/>
            <person name="Janezic S."/>
            <person name="Rupnik M."/>
            <person name="Geric Stare B."/>
        </authorList>
    </citation>
    <scope>NUCLEOTIDE SEQUENCE [LARGE SCALE GENOMIC DNA]</scope>
    <source>
        <strain evidence="2 3">I-1582</strain>
    </source>
</reference>
<comment type="caution">
    <text evidence="2">The sequence shown here is derived from an EMBL/GenBank/DDBJ whole genome shotgun (WGS) entry which is preliminary data.</text>
</comment>
<sequence>MLINLSLWMFPIICMILGGNSIIADKENGRLSLYSTYQASSGYYLISKFLALVLSLFFVMGISYGIFGLIFSLAGSSFAAHIYQVLLLVNMLLILVFSAASLLIGAFSKTRMQGLSAAIIFWLKFYGTLDQVYKEYKCSSLEEVFLSIHKMEQQTD</sequence>
<organism evidence="2 3">
    <name type="scientific">Cytobacillus firmus</name>
    <name type="common">Bacillus firmus</name>
    <dbReference type="NCBI Taxonomy" id="1399"/>
    <lineage>
        <taxon>Bacteria</taxon>
        <taxon>Bacillati</taxon>
        <taxon>Bacillota</taxon>
        <taxon>Bacilli</taxon>
        <taxon>Bacillales</taxon>
        <taxon>Bacillaceae</taxon>
        <taxon>Cytobacillus</taxon>
    </lineage>
</organism>
<keyword evidence="1" id="KW-0472">Membrane</keyword>
<dbReference type="GO" id="GO:0140359">
    <property type="term" value="F:ABC-type transporter activity"/>
    <property type="evidence" value="ECO:0007669"/>
    <property type="project" value="InterPro"/>
</dbReference>